<feature type="compositionally biased region" description="Basic and acidic residues" evidence="6">
    <location>
        <begin position="301"/>
        <end position="324"/>
    </location>
</feature>
<dbReference type="PROSITE" id="PS50982">
    <property type="entry name" value="MBD"/>
    <property type="match status" value="1"/>
</dbReference>
<keyword evidence="3" id="KW-0238">DNA-binding</keyword>
<reference evidence="8" key="1">
    <citation type="journal article" date="2023" name="Plant J.">
        <title>The genome of the king protea, Protea cynaroides.</title>
        <authorList>
            <person name="Chang J."/>
            <person name="Duong T.A."/>
            <person name="Schoeman C."/>
            <person name="Ma X."/>
            <person name="Roodt D."/>
            <person name="Barker N."/>
            <person name="Li Z."/>
            <person name="Van de Peer Y."/>
            <person name="Mizrachi E."/>
        </authorList>
    </citation>
    <scope>NUCLEOTIDE SEQUENCE</scope>
    <source>
        <tissue evidence="8">Young leaves</tissue>
    </source>
</reference>
<dbReference type="Gene3D" id="3.30.890.10">
    <property type="entry name" value="Methyl-cpg-binding Protein 2, Chain A"/>
    <property type="match status" value="1"/>
</dbReference>
<evidence type="ECO:0000256" key="4">
    <source>
        <dbReference type="ARBA" id="ARBA00023163"/>
    </source>
</evidence>
<dbReference type="CDD" id="cd01396">
    <property type="entry name" value="MeCP2_MBD"/>
    <property type="match status" value="1"/>
</dbReference>
<sequence length="368" mass="40171">MASVTGEETQVEKQENKDEVVSVELPAPEGWKKKFTPRKGGTPKRNEIIFISPTGEEIKNKRQLEQFLKSHPGGPSLSEFDWGTGDTPRRSARISGKTKATETPEHEPPKKRERKSSSKKGAEEKKDGGKDEGDAPQEEDVTPAAAEEIKANPDVELPEADDGKETNEPAAATNDAVMVDDTCKQDSQERSEGKTEKLSLEKAENPEQSKNNENVEEKQPVESKVLPSPSVPIEEVGSQEVVKVEELSSAEEVKATEEECPVEKVPVQEASNVEEVMTAEEASDAKEVKAEEEESNVEQVKAAEEVFPEEIKGENVPKDTKEGEAIVGDCLPDNGILKQSQDGTKPVEIHSINCEDGQHQPKAPSVSC</sequence>
<keyword evidence="9" id="KW-1185">Reference proteome</keyword>
<evidence type="ECO:0000256" key="3">
    <source>
        <dbReference type="ARBA" id="ARBA00023125"/>
    </source>
</evidence>
<feature type="compositionally biased region" description="Basic and acidic residues" evidence="6">
    <location>
        <begin position="181"/>
        <end position="207"/>
    </location>
</feature>
<evidence type="ECO:0000313" key="8">
    <source>
        <dbReference type="EMBL" id="KAJ4979825.1"/>
    </source>
</evidence>
<name>A0A9Q0R1D7_9MAGN</name>
<feature type="compositionally biased region" description="Basic and acidic residues" evidence="6">
    <location>
        <begin position="242"/>
        <end position="257"/>
    </location>
</feature>
<evidence type="ECO:0000313" key="9">
    <source>
        <dbReference type="Proteomes" id="UP001141806"/>
    </source>
</evidence>
<dbReference type="InterPro" id="IPR016177">
    <property type="entry name" value="DNA-bd_dom_sf"/>
</dbReference>
<feature type="region of interest" description="Disordered" evidence="6">
    <location>
        <begin position="1"/>
        <end position="368"/>
    </location>
</feature>
<evidence type="ECO:0000256" key="5">
    <source>
        <dbReference type="ARBA" id="ARBA00023242"/>
    </source>
</evidence>
<dbReference type="AlphaFoldDB" id="A0A9Q0R1D7"/>
<dbReference type="GO" id="GO:0005634">
    <property type="term" value="C:nucleus"/>
    <property type="evidence" value="ECO:0007669"/>
    <property type="project" value="UniProtKB-SubCell"/>
</dbReference>
<dbReference type="GO" id="GO:0003677">
    <property type="term" value="F:DNA binding"/>
    <property type="evidence" value="ECO:0007669"/>
    <property type="project" value="UniProtKB-KW"/>
</dbReference>
<evidence type="ECO:0000259" key="7">
    <source>
        <dbReference type="PROSITE" id="PS50982"/>
    </source>
</evidence>
<dbReference type="Proteomes" id="UP001141806">
    <property type="component" value="Unassembled WGS sequence"/>
</dbReference>
<protein>
    <recommendedName>
        <fullName evidence="7">MBD domain-containing protein</fullName>
    </recommendedName>
</protein>
<comment type="caution">
    <text evidence="8">The sequence shown here is derived from an EMBL/GenBank/DDBJ whole genome shotgun (WGS) entry which is preliminary data.</text>
</comment>
<feature type="compositionally biased region" description="Basic and acidic residues" evidence="6">
    <location>
        <begin position="99"/>
        <end position="110"/>
    </location>
</feature>
<keyword evidence="2" id="KW-0805">Transcription regulation</keyword>
<dbReference type="InterPro" id="IPR001739">
    <property type="entry name" value="Methyl_CpG_DNA-bd"/>
</dbReference>
<comment type="subcellular location">
    <subcellularLocation>
        <location evidence="1">Nucleus</location>
    </subcellularLocation>
</comment>
<feature type="domain" description="MBD" evidence="7">
    <location>
        <begin position="17"/>
        <end position="87"/>
    </location>
</feature>
<dbReference type="SUPFAM" id="SSF54171">
    <property type="entry name" value="DNA-binding domain"/>
    <property type="match status" value="1"/>
</dbReference>
<proteinExistence type="predicted"/>
<feature type="compositionally biased region" description="Basic and acidic residues" evidence="6">
    <location>
        <begin position="10"/>
        <end position="20"/>
    </location>
</feature>
<keyword evidence="4" id="KW-0804">Transcription</keyword>
<dbReference type="EMBL" id="JAMYWD010000002">
    <property type="protein sequence ID" value="KAJ4979825.1"/>
    <property type="molecule type" value="Genomic_DNA"/>
</dbReference>
<accession>A0A9Q0R1D7</accession>
<dbReference type="PANTHER" id="PTHR33729">
    <property type="entry name" value="METHYL-CPG BINDING DOMAIN CONTAINING PROTEIN, EXPRESSED"/>
    <property type="match status" value="1"/>
</dbReference>
<dbReference type="OrthoDB" id="1435582at2759"/>
<gene>
    <name evidence="8" type="ORF">NE237_010605</name>
</gene>
<dbReference type="PANTHER" id="PTHR33729:SF18">
    <property type="entry name" value="METHYL-CPG-BINDING DOMAIN-CONTAINING PROTEIN 11-LIKE"/>
    <property type="match status" value="1"/>
</dbReference>
<dbReference type="Pfam" id="PF01429">
    <property type="entry name" value="MBD"/>
    <property type="match status" value="1"/>
</dbReference>
<evidence type="ECO:0000256" key="2">
    <source>
        <dbReference type="ARBA" id="ARBA00023015"/>
    </source>
</evidence>
<dbReference type="InterPro" id="IPR039622">
    <property type="entry name" value="MBD10/11"/>
</dbReference>
<evidence type="ECO:0000256" key="1">
    <source>
        <dbReference type="ARBA" id="ARBA00004123"/>
    </source>
</evidence>
<keyword evidence="5" id="KW-0539">Nucleus</keyword>
<evidence type="ECO:0000256" key="6">
    <source>
        <dbReference type="SAM" id="MobiDB-lite"/>
    </source>
</evidence>
<organism evidence="8 9">
    <name type="scientific">Protea cynaroides</name>
    <dbReference type="NCBI Taxonomy" id="273540"/>
    <lineage>
        <taxon>Eukaryota</taxon>
        <taxon>Viridiplantae</taxon>
        <taxon>Streptophyta</taxon>
        <taxon>Embryophyta</taxon>
        <taxon>Tracheophyta</taxon>
        <taxon>Spermatophyta</taxon>
        <taxon>Magnoliopsida</taxon>
        <taxon>Proteales</taxon>
        <taxon>Proteaceae</taxon>
        <taxon>Protea</taxon>
    </lineage>
</organism>
<feature type="compositionally biased region" description="Basic and acidic residues" evidence="6">
    <location>
        <begin position="120"/>
        <end position="133"/>
    </location>
</feature>